<accession>A0A8T9QCL5</accession>
<dbReference type="KEGG" id="hcu:MUN79_29230"/>
<gene>
    <name evidence="1" type="ORF">MUN79_29230</name>
</gene>
<sequence length="62" mass="6855">MLRNLTRFAATKWRAIRSTTTCRSRIPAANYRVTVTVALGASLFATAHGDDRSSWRLSGRTG</sequence>
<dbReference type="AlphaFoldDB" id="A0A8T9QCL5"/>
<dbReference type="RefSeq" id="WP_244678609.1">
    <property type="nucleotide sequence ID" value="NZ_CP095048.1"/>
</dbReference>
<geneLocation type="plasmid" evidence="1 2">
    <name>unnamed2</name>
</geneLocation>
<evidence type="ECO:0000313" key="1">
    <source>
        <dbReference type="EMBL" id="UOQ75276.1"/>
    </source>
</evidence>
<evidence type="ECO:0000313" key="2">
    <source>
        <dbReference type="Proteomes" id="UP000831796"/>
    </source>
</evidence>
<proteinExistence type="predicted"/>
<organism evidence="1 2">
    <name type="scientific">Hymenobacter cellulosilyticus</name>
    <dbReference type="NCBI Taxonomy" id="2932248"/>
    <lineage>
        <taxon>Bacteria</taxon>
        <taxon>Pseudomonadati</taxon>
        <taxon>Bacteroidota</taxon>
        <taxon>Cytophagia</taxon>
        <taxon>Cytophagales</taxon>
        <taxon>Hymenobacteraceae</taxon>
        <taxon>Hymenobacter</taxon>
    </lineage>
</organism>
<name>A0A8T9QCL5_9BACT</name>
<keyword evidence="1" id="KW-0614">Plasmid</keyword>
<protein>
    <submittedName>
        <fullName evidence="1">Uncharacterized protein</fullName>
    </submittedName>
</protein>
<keyword evidence="2" id="KW-1185">Reference proteome</keyword>
<dbReference type="Proteomes" id="UP000831796">
    <property type="component" value="Plasmid unnamed2"/>
</dbReference>
<reference evidence="1" key="1">
    <citation type="submission" date="2022-04" db="EMBL/GenBank/DDBJ databases">
        <title>Hymenobacter sp. isolated from the air.</title>
        <authorList>
            <person name="Won M."/>
            <person name="Lee C.-M."/>
            <person name="Woen H.-Y."/>
            <person name="Kwon S.-W."/>
        </authorList>
    </citation>
    <scope>NUCLEOTIDE SEQUENCE</scope>
    <source>
        <strain evidence="1">5116S-3</strain>
        <plasmid evidence="1">unnamed2</plasmid>
    </source>
</reference>
<dbReference type="EMBL" id="CP095048">
    <property type="protein sequence ID" value="UOQ75276.1"/>
    <property type="molecule type" value="Genomic_DNA"/>
</dbReference>